<evidence type="ECO:0008006" key="3">
    <source>
        <dbReference type="Google" id="ProtNLM"/>
    </source>
</evidence>
<evidence type="ECO:0000313" key="1">
    <source>
        <dbReference type="EMBL" id="MBP1950624.1"/>
    </source>
</evidence>
<accession>A0ABS4HJ35</accession>
<name>A0ABS4HJ35_9BACI</name>
<protein>
    <recommendedName>
        <fullName evidence="3">DUF177 domain-containing protein</fullName>
    </recommendedName>
</protein>
<keyword evidence="2" id="KW-1185">Reference proteome</keyword>
<evidence type="ECO:0000313" key="2">
    <source>
        <dbReference type="Proteomes" id="UP001519328"/>
    </source>
</evidence>
<gene>
    <name evidence="1" type="ORF">J2Z82_003584</name>
</gene>
<organism evidence="1 2">
    <name type="scientific">Virgibacillus litoralis</name>
    <dbReference type="NCBI Taxonomy" id="578221"/>
    <lineage>
        <taxon>Bacteria</taxon>
        <taxon>Bacillati</taxon>
        <taxon>Bacillota</taxon>
        <taxon>Bacilli</taxon>
        <taxon>Bacillales</taxon>
        <taxon>Bacillaceae</taxon>
        <taxon>Virgibacillus</taxon>
    </lineage>
</organism>
<dbReference type="EMBL" id="JAGGKK010000025">
    <property type="protein sequence ID" value="MBP1950624.1"/>
    <property type="molecule type" value="Genomic_DNA"/>
</dbReference>
<dbReference type="InterPro" id="IPR003772">
    <property type="entry name" value="YceD"/>
</dbReference>
<sequence length="176" mass="20353">MKFTLGQIKNNAYNEPFAFDDWVNVSELEAMNNDIREIDSAHVYGTAFDQGNEIVFSFTISGKMILPCARTLVDVPYPFEIKATEIFSESTYYDGEESEDEIHPIDGEVLDLTPYIKENILLEVPYRVFSDDEEAKRHAPVKGNDWEFVSEEKTEKKIDPRLKKLESLLEDNEKEE</sequence>
<comment type="caution">
    <text evidence="1">The sequence shown here is derived from an EMBL/GenBank/DDBJ whole genome shotgun (WGS) entry which is preliminary data.</text>
</comment>
<dbReference type="RefSeq" id="WP_209482089.1">
    <property type="nucleotide sequence ID" value="NZ_JAGGKK010000025.1"/>
</dbReference>
<dbReference type="Proteomes" id="UP001519328">
    <property type="component" value="Unassembled WGS sequence"/>
</dbReference>
<proteinExistence type="predicted"/>
<reference evidence="1 2" key="1">
    <citation type="submission" date="2021-03" db="EMBL/GenBank/DDBJ databases">
        <title>Genomic Encyclopedia of Type Strains, Phase IV (KMG-IV): sequencing the most valuable type-strain genomes for metagenomic binning, comparative biology and taxonomic classification.</title>
        <authorList>
            <person name="Goeker M."/>
        </authorList>
    </citation>
    <scope>NUCLEOTIDE SEQUENCE [LARGE SCALE GENOMIC DNA]</scope>
    <source>
        <strain evidence="1 2">DSM 21085</strain>
    </source>
</reference>
<dbReference type="Pfam" id="PF02620">
    <property type="entry name" value="YceD"/>
    <property type="match status" value="1"/>
</dbReference>